<comment type="caution">
    <text evidence="3">The sequence shown here is derived from an EMBL/GenBank/DDBJ whole genome shotgun (WGS) entry which is preliminary data.</text>
</comment>
<dbReference type="InterPro" id="IPR024311">
    <property type="entry name" value="Lipocalin-like"/>
</dbReference>
<dbReference type="RefSeq" id="XP_020122409.1">
    <property type="nucleotide sequence ID" value="XM_020264338.1"/>
</dbReference>
<feature type="chain" id="PRO_5012397984" description="Lipocalin-like domain-containing protein" evidence="1">
    <location>
        <begin position="27"/>
        <end position="257"/>
    </location>
</feature>
<dbReference type="GeneID" id="31002065"/>
<evidence type="ECO:0000313" key="4">
    <source>
        <dbReference type="Proteomes" id="UP000214365"/>
    </source>
</evidence>
<feature type="signal peptide" evidence="1">
    <location>
        <begin position="1"/>
        <end position="26"/>
    </location>
</feature>
<feature type="domain" description="Lipocalin-like" evidence="2">
    <location>
        <begin position="59"/>
        <end position="178"/>
    </location>
</feature>
<dbReference type="EMBL" id="LFMY01000003">
    <property type="protein sequence ID" value="OKL62288.1"/>
    <property type="molecule type" value="Genomic_DNA"/>
</dbReference>
<keyword evidence="4" id="KW-1185">Reference proteome</keyword>
<evidence type="ECO:0000259" key="2">
    <source>
        <dbReference type="Pfam" id="PF13924"/>
    </source>
</evidence>
<dbReference type="AlphaFoldDB" id="A0A225AY83"/>
<sequence>MAVTGLSWRWLVTLLLGLVFTSVNIANRFHNTQTHIFHGHEYNTEGHPNILALRKKLSGTWRLESYELKIYGPMTITRYPLGPEATGLLTYSPDGYMSAHLMRPGPEMFDKVAYQFGSDKEMANAAKHNLAYAGTYDVGFTRDLVPYINHTVETSLFPNWLGTNQTRLLDMDGDHLTLLPGELYTWMYFFAELHLDGSGIAVLPIAWHVTIANLTGMSAVTRPVAYATRTGKSFRFSDEGTECFVPLSFVIGGEGGH</sequence>
<evidence type="ECO:0000313" key="3">
    <source>
        <dbReference type="EMBL" id="OKL62288.1"/>
    </source>
</evidence>
<proteinExistence type="predicted"/>
<dbReference type="OrthoDB" id="3904217at2759"/>
<keyword evidence="1" id="KW-0732">Signal</keyword>
<name>A0A225AY83_TALAT</name>
<accession>A0A225AY83</accession>
<protein>
    <recommendedName>
        <fullName evidence="2">Lipocalin-like domain-containing protein</fullName>
    </recommendedName>
</protein>
<gene>
    <name evidence="3" type="ORF">UA08_02310</name>
</gene>
<evidence type="ECO:0000256" key="1">
    <source>
        <dbReference type="SAM" id="SignalP"/>
    </source>
</evidence>
<reference evidence="3 4" key="1">
    <citation type="submission" date="2015-06" db="EMBL/GenBank/DDBJ databases">
        <title>Talaromyces atroroseus IBT 11181 draft genome.</title>
        <authorList>
            <person name="Rasmussen K.B."/>
            <person name="Rasmussen S."/>
            <person name="Petersen B."/>
            <person name="Sicheritz-Ponten T."/>
            <person name="Mortensen U.H."/>
            <person name="Thrane U."/>
        </authorList>
    </citation>
    <scope>NUCLEOTIDE SEQUENCE [LARGE SCALE GENOMIC DNA]</scope>
    <source>
        <strain evidence="3 4">IBT 11181</strain>
    </source>
</reference>
<organism evidence="3 4">
    <name type="scientific">Talaromyces atroroseus</name>
    <dbReference type="NCBI Taxonomy" id="1441469"/>
    <lineage>
        <taxon>Eukaryota</taxon>
        <taxon>Fungi</taxon>
        <taxon>Dikarya</taxon>
        <taxon>Ascomycota</taxon>
        <taxon>Pezizomycotina</taxon>
        <taxon>Eurotiomycetes</taxon>
        <taxon>Eurotiomycetidae</taxon>
        <taxon>Eurotiales</taxon>
        <taxon>Trichocomaceae</taxon>
        <taxon>Talaromyces</taxon>
        <taxon>Talaromyces sect. Trachyspermi</taxon>
    </lineage>
</organism>
<dbReference type="Pfam" id="PF13924">
    <property type="entry name" value="Lipocalin_5"/>
    <property type="match status" value="1"/>
</dbReference>
<dbReference type="Proteomes" id="UP000214365">
    <property type="component" value="Unassembled WGS sequence"/>
</dbReference>